<evidence type="ECO:0000256" key="1">
    <source>
        <dbReference type="ARBA" id="ARBA00004651"/>
    </source>
</evidence>
<feature type="transmembrane region" description="Helical" evidence="6">
    <location>
        <begin position="199"/>
        <end position="217"/>
    </location>
</feature>
<keyword evidence="8" id="KW-1185">Reference proteome</keyword>
<keyword evidence="5 6" id="KW-0472">Membrane</keyword>
<dbReference type="AlphaFoldDB" id="A0A1X9YMQ2"/>
<reference evidence="8" key="1">
    <citation type="submission" date="2017-05" db="EMBL/GenBank/DDBJ databases">
        <authorList>
            <person name="Ray J."/>
            <person name="Price M."/>
            <person name="Deutschbauer A."/>
        </authorList>
    </citation>
    <scope>NUCLEOTIDE SEQUENCE [LARGE SCALE GENOMIC DNA]</scope>
    <source>
        <strain evidence="8">DSM 19842</strain>
    </source>
</reference>
<dbReference type="Proteomes" id="UP000266292">
    <property type="component" value="Chromosome"/>
</dbReference>
<dbReference type="STRING" id="709015.GCA_000472485_04379"/>
<dbReference type="PANTHER" id="PTHR30250">
    <property type="entry name" value="PST FAMILY PREDICTED COLANIC ACID TRANSPORTER"/>
    <property type="match status" value="1"/>
</dbReference>
<organism evidence="7 8">
    <name type="scientific">Pontibacter actiniarum</name>
    <dbReference type="NCBI Taxonomy" id="323450"/>
    <lineage>
        <taxon>Bacteria</taxon>
        <taxon>Pseudomonadati</taxon>
        <taxon>Bacteroidota</taxon>
        <taxon>Cytophagia</taxon>
        <taxon>Cytophagales</taxon>
        <taxon>Hymenobacteraceae</taxon>
        <taxon>Pontibacter</taxon>
    </lineage>
</organism>
<feature type="transmembrane region" description="Helical" evidence="6">
    <location>
        <begin position="260"/>
        <end position="277"/>
    </location>
</feature>
<evidence type="ECO:0000256" key="2">
    <source>
        <dbReference type="ARBA" id="ARBA00022475"/>
    </source>
</evidence>
<dbReference type="PANTHER" id="PTHR30250:SF26">
    <property type="entry name" value="PSMA PROTEIN"/>
    <property type="match status" value="1"/>
</dbReference>
<feature type="transmembrane region" description="Helical" evidence="6">
    <location>
        <begin position="135"/>
        <end position="154"/>
    </location>
</feature>
<protein>
    <submittedName>
        <fullName evidence="7">Polysaccharide biosynthesis protein</fullName>
    </submittedName>
</protein>
<dbReference type="RefSeq" id="WP_025609547.1">
    <property type="nucleotide sequence ID" value="NZ_CP021235.1"/>
</dbReference>
<evidence type="ECO:0000313" key="8">
    <source>
        <dbReference type="Proteomes" id="UP000266292"/>
    </source>
</evidence>
<comment type="subcellular location">
    <subcellularLocation>
        <location evidence="1">Cell membrane</location>
        <topology evidence="1">Multi-pass membrane protein</topology>
    </subcellularLocation>
</comment>
<feature type="transmembrane region" description="Helical" evidence="6">
    <location>
        <begin position="323"/>
        <end position="346"/>
    </location>
</feature>
<keyword evidence="3 6" id="KW-0812">Transmembrane</keyword>
<evidence type="ECO:0000256" key="6">
    <source>
        <dbReference type="SAM" id="Phobius"/>
    </source>
</evidence>
<feature type="transmembrane region" description="Helical" evidence="6">
    <location>
        <begin position="358"/>
        <end position="379"/>
    </location>
</feature>
<gene>
    <name evidence="7" type="ORF">CA264_00980</name>
</gene>
<name>A0A1X9YMQ2_9BACT</name>
<sequence length="517" mass="56816">MTENTVKKAPKKKENLKQRAYLNSVTSIIDYGGAQITGFIVSPFIVNGLGSAVYGIWQMLTQMTGYAGMADTRATQVLKWSIANKRGVAEKEELRSDVTTALVVTCLILPLVLITGGIIVWYAPVITKADAEYHSIIRMACSFLVLSLVINKVFNLFESVLRGMNLGFKRMGLRAGIVAVGGGLKVLAITQGFGLVGLSMVEVFTAVITGASFYYIVKQSIGWFGFGKTNMSKVVSYGKLSGWFMAYTGSKMFLLHSDKILLGYLAGPVFVTKYAITMFTSNAIQGFVNAVVNGIIPGIGGLFGKQEYDKVIKARRIVVTLNWLLITSLGVAVLLLNRTFIALWVGVDHYAGTLENLLILYVSIQAIFFQIDSLIINVTLNMKKKVLFSVLASAVTILLAYTLVDDHYIIGLSCSVLVGRFILTVGYPLILKERMQDNSRILTRQKIQPFVISTLMLAGAAYLSQWVELAGWYHLFTAGFVVVLSAGLVFWFAGIGQYERQEAWGVLSQVKLLKKDK</sequence>
<feature type="transmembrane region" description="Helical" evidence="6">
    <location>
        <begin position="175"/>
        <end position="193"/>
    </location>
</feature>
<evidence type="ECO:0000256" key="4">
    <source>
        <dbReference type="ARBA" id="ARBA00022989"/>
    </source>
</evidence>
<proteinExistence type="predicted"/>
<dbReference type="InterPro" id="IPR050833">
    <property type="entry name" value="Poly_Biosynth_Transport"/>
</dbReference>
<feature type="transmembrane region" description="Helical" evidence="6">
    <location>
        <begin position="101"/>
        <end position="123"/>
    </location>
</feature>
<feature type="transmembrane region" description="Helical" evidence="6">
    <location>
        <begin position="283"/>
        <end position="303"/>
    </location>
</feature>
<evidence type="ECO:0000256" key="3">
    <source>
        <dbReference type="ARBA" id="ARBA00022692"/>
    </source>
</evidence>
<dbReference type="GO" id="GO:0005886">
    <property type="term" value="C:plasma membrane"/>
    <property type="evidence" value="ECO:0007669"/>
    <property type="project" value="UniProtKB-SubCell"/>
</dbReference>
<accession>A0A1X9YMQ2</accession>
<evidence type="ECO:0000256" key="5">
    <source>
        <dbReference type="ARBA" id="ARBA00023136"/>
    </source>
</evidence>
<feature type="transmembrane region" description="Helical" evidence="6">
    <location>
        <begin position="386"/>
        <end position="404"/>
    </location>
</feature>
<evidence type="ECO:0000313" key="7">
    <source>
        <dbReference type="EMBL" id="ARS34127.1"/>
    </source>
</evidence>
<feature type="transmembrane region" description="Helical" evidence="6">
    <location>
        <begin position="473"/>
        <end position="493"/>
    </location>
</feature>
<dbReference type="EMBL" id="CP021235">
    <property type="protein sequence ID" value="ARS34127.1"/>
    <property type="molecule type" value="Genomic_DNA"/>
</dbReference>
<keyword evidence="2" id="KW-1003">Cell membrane</keyword>
<dbReference type="OrthoDB" id="512217at2"/>
<keyword evidence="4 6" id="KW-1133">Transmembrane helix</keyword>
<dbReference type="KEGG" id="pact:CA264_00980"/>
<feature type="transmembrane region" description="Helical" evidence="6">
    <location>
        <begin position="410"/>
        <end position="430"/>
    </location>
</feature>
<feature type="transmembrane region" description="Helical" evidence="6">
    <location>
        <begin position="450"/>
        <end position="467"/>
    </location>
</feature>